<feature type="domain" description="Resolvase/invertase-type recombinase catalytic" evidence="1">
    <location>
        <begin position="6"/>
        <end position="158"/>
    </location>
</feature>
<dbReference type="SUPFAM" id="SSF53041">
    <property type="entry name" value="Resolvase-like"/>
    <property type="match status" value="1"/>
</dbReference>
<keyword evidence="4" id="KW-1185">Reference proteome</keyword>
<dbReference type="Gene3D" id="3.90.1750.20">
    <property type="entry name" value="Putative Large Serine Recombinase, Chain B, Domain 2"/>
    <property type="match status" value="1"/>
</dbReference>
<comment type="caution">
    <text evidence="3">The sequence shown here is derived from an EMBL/GenBank/DDBJ whole genome shotgun (WGS) entry which is preliminary data.</text>
</comment>
<dbReference type="PROSITE" id="PS51737">
    <property type="entry name" value="RECOMBINASE_DNA_BIND"/>
    <property type="match status" value="1"/>
</dbReference>
<evidence type="ECO:0000313" key="4">
    <source>
        <dbReference type="Proteomes" id="UP000622580"/>
    </source>
</evidence>
<feature type="domain" description="Recombinase" evidence="2">
    <location>
        <begin position="166"/>
        <end position="280"/>
    </location>
</feature>
<accession>A0A941D1X4</accession>
<dbReference type="PANTHER" id="PTHR30461">
    <property type="entry name" value="DNA-INVERTASE FROM LAMBDOID PROPHAGE"/>
    <property type="match status" value="1"/>
</dbReference>
<sequence>MVKTLRCAIYTRKSSEEGLEQGFNSLHAQREACEAYVLSQAGEGWLPIKTNYDDGGFSGGSIDRPGLKALLADIEAGRIDVVVVYKVDRLTRSLTDFAKIVDRFDAKSVSFVSVTQAFNTTSSMGRLTLNVLLSFAQFEREVTGERIRDKIAASKAKGMWMGGMLTLGYDAAERTLKINQPEATIVRQIFERYLELGSVNTLARELEQQGVRSKAWVSLEGKPMGGRAISRGSLFHLLRNRLYRGEIVHKDKVFPGLHPPIVPAELFDAVGAMLDQNHRQHRERPTRAGTSVLTGRIFDASGQPMSPSFGYGRHGGRYRYYISMPLQLGKTKPSDEVIRRVSAPAVESYLVAQLGRLMARDDVTPVDLKSLIRRVELRATETHLVLDADQLFVGQHPALAQQALERLLQPDEQLLSEPGFPNSFRLVLAQRLQLRGGRTWINGSQGAAPAQSSLGLVNGLKAAHAELASLKASPLTAKDQLIEAAAPANLHQRQLSRLAFLAPDLQQRILCGAQPERLNLRIILKSRVPLAWADQRAWFESYR</sequence>
<evidence type="ECO:0000259" key="1">
    <source>
        <dbReference type="PROSITE" id="PS51736"/>
    </source>
</evidence>
<dbReference type="Pfam" id="PF07508">
    <property type="entry name" value="Recombinase"/>
    <property type="match status" value="1"/>
</dbReference>
<dbReference type="InterPro" id="IPR036162">
    <property type="entry name" value="Resolvase-like_N_sf"/>
</dbReference>
<name>A0A941D1X4_9CAUL</name>
<dbReference type="RefSeq" id="WP_215338725.1">
    <property type="nucleotide sequence ID" value="NZ_JAGSGD010000001.1"/>
</dbReference>
<proteinExistence type="predicted"/>
<reference evidence="3" key="1">
    <citation type="submission" date="2021-04" db="EMBL/GenBank/DDBJ databases">
        <title>Draft genome assembly of strain Phenylobacterium sp. 20VBR1 using MiniION and Illumina platforms.</title>
        <authorList>
            <person name="Thomas F.A."/>
            <person name="Krishnan K.P."/>
            <person name="Sinha R.K."/>
        </authorList>
    </citation>
    <scope>NUCLEOTIDE SEQUENCE</scope>
    <source>
        <strain evidence="3">20VBR1</strain>
    </source>
</reference>
<dbReference type="CDD" id="cd03768">
    <property type="entry name" value="SR_ResInv"/>
    <property type="match status" value="1"/>
</dbReference>
<dbReference type="SMART" id="SM00857">
    <property type="entry name" value="Resolvase"/>
    <property type="match status" value="1"/>
</dbReference>
<evidence type="ECO:0000313" key="3">
    <source>
        <dbReference type="EMBL" id="MBR7618788.1"/>
    </source>
</evidence>
<gene>
    <name evidence="3" type="ORF">JKL49_05240</name>
</gene>
<dbReference type="Proteomes" id="UP000622580">
    <property type="component" value="Unassembled WGS sequence"/>
</dbReference>
<protein>
    <submittedName>
        <fullName evidence="3">Recombinase family protein</fullName>
    </submittedName>
</protein>
<dbReference type="Pfam" id="PF00239">
    <property type="entry name" value="Resolvase"/>
    <property type="match status" value="1"/>
</dbReference>
<dbReference type="InterPro" id="IPR011109">
    <property type="entry name" value="DNA_bind_recombinase_dom"/>
</dbReference>
<organism evidence="3 4">
    <name type="scientific">Phenylobacterium glaciei</name>
    <dbReference type="NCBI Taxonomy" id="2803784"/>
    <lineage>
        <taxon>Bacteria</taxon>
        <taxon>Pseudomonadati</taxon>
        <taxon>Pseudomonadota</taxon>
        <taxon>Alphaproteobacteria</taxon>
        <taxon>Caulobacterales</taxon>
        <taxon>Caulobacteraceae</taxon>
        <taxon>Phenylobacterium</taxon>
    </lineage>
</organism>
<dbReference type="AlphaFoldDB" id="A0A941D1X4"/>
<dbReference type="GO" id="GO:0003677">
    <property type="term" value="F:DNA binding"/>
    <property type="evidence" value="ECO:0007669"/>
    <property type="project" value="InterPro"/>
</dbReference>
<evidence type="ECO:0000259" key="2">
    <source>
        <dbReference type="PROSITE" id="PS51737"/>
    </source>
</evidence>
<dbReference type="PROSITE" id="PS51736">
    <property type="entry name" value="RECOMBINASES_3"/>
    <property type="match status" value="1"/>
</dbReference>
<dbReference type="GO" id="GO:0000150">
    <property type="term" value="F:DNA strand exchange activity"/>
    <property type="evidence" value="ECO:0007669"/>
    <property type="project" value="InterPro"/>
</dbReference>
<dbReference type="Gene3D" id="3.40.50.1390">
    <property type="entry name" value="Resolvase, N-terminal catalytic domain"/>
    <property type="match status" value="1"/>
</dbReference>
<dbReference type="InterPro" id="IPR038109">
    <property type="entry name" value="DNA_bind_recomb_sf"/>
</dbReference>
<dbReference type="EMBL" id="JAGSGD010000001">
    <property type="protein sequence ID" value="MBR7618788.1"/>
    <property type="molecule type" value="Genomic_DNA"/>
</dbReference>
<dbReference type="InterPro" id="IPR006119">
    <property type="entry name" value="Resolv_N"/>
</dbReference>
<dbReference type="InterPro" id="IPR050639">
    <property type="entry name" value="SSR_resolvase"/>
</dbReference>
<dbReference type="PANTHER" id="PTHR30461:SF23">
    <property type="entry name" value="DNA RECOMBINASE-RELATED"/>
    <property type="match status" value="1"/>
</dbReference>